<name>A0A2K8NU30_9MOLU</name>
<dbReference type="AlphaFoldDB" id="A0A2K8NU30"/>
<dbReference type="KEGG" id="efr:EFREU_v1c06580"/>
<dbReference type="InterPro" id="IPR003500">
    <property type="entry name" value="RpiB_LacA_LacB"/>
</dbReference>
<dbReference type="GO" id="GO:0009052">
    <property type="term" value="P:pentose-phosphate shunt, non-oxidative branch"/>
    <property type="evidence" value="ECO:0007669"/>
    <property type="project" value="TreeGrafter"/>
</dbReference>
<dbReference type="OrthoDB" id="1778624at2"/>
<dbReference type="PANTHER" id="PTHR30345:SF0">
    <property type="entry name" value="DNA DAMAGE-REPAIR_TOLERATION PROTEIN DRT102"/>
    <property type="match status" value="1"/>
</dbReference>
<dbReference type="Pfam" id="PF02502">
    <property type="entry name" value="LacAB_rpiB"/>
    <property type="match status" value="1"/>
</dbReference>
<dbReference type="PANTHER" id="PTHR30345">
    <property type="entry name" value="RIBOSE-5-PHOSPHATE ISOMERASE B"/>
    <property type="match status" value="1"/>
</dbReference>
<sequence length="151" mass="16380">MKKQKIYMANDHTAEKMKRAIMNHLQNKGYEVVDLSPLNDGQSCSYSEEGLRLGEAIAKDKDQGSLGIAICGTGVGISIAANKVKGVRCGLVYELETAALIKQHNNANVMATGARLIAIEKALLLVDTFLETNFEGGRHVERVATIDDYLG</sequence>
<comment type="similarity">
    <text evidence="1">Belongs to the LacAB/RpiB family.</text>
</comment>
<dbReference type="NCBIfam" id="NF004051">
    <property type="entry name" value="PRK05571.1"/>
    <property type="match status" value="1"/>
</dbReference>
<dbReference type="Gene3D" id="3.40.1400.10">
    <property type="entry name" value="Sugar-phosphate isomerase, RpiB/LacA/LacB"/>
    <property type="match status" value="1"/>
</dbReference>
<evidence type="ECO:0000256" key="1">
    <source>
        <dbReference type="ARBA" id="ARBA00008754"/>
    </source>
</evidence>
<dbReference type="Proteomes" id="UP000232222">
    <property type="component" value="Chromosome"/>
</dbReference>
<dbReference type="NCBIfam" id="TIGR00689">
    <property type="entry name" value="rpiB_lacA_lacB"/>
    <property type="match status" value="1"/>
</dbReference>
<organism evidence="2 3">
    <name type="scientific">Entomoplasma freundtii</name>
    <dbReference type="NCBI Taxonomy" id="74700"/>
    <lineage>
        <taxon>Bacteria</taxon>
        <taxon>Bacillati</taxon>
        <taxon>Mycoplasmatota</taxon>
        <taxon>Mollicutes</taxon>
        <taxon>Entomoplasmatales</taxon>
        <taxon>Entomoplasmataceae</taxon>
        <taxon>Entomoplasma</taxon>
    </lineage>
</organism>
<accession>A0A2K8NU30</accession>
<dbReference type="RefSeq" id="WP_100609757.1">
    <property type="nucleotide sequence ID" value="NZ_CP024962.1"/>
</dbReference>
<evidence type="ECO:0000313" key="2">
    <source>
        <dbReference type="EMBL" id="ATZ16678.1"/>
    </source>
</evidence>
<keyword evidence="3" id="KW-1185">Reference proteome</keyword>
<protein>
    <submittedName>
        <fullName evidence="2">Ribose-5-phosphate isomerase B</fullName>
    </submittedName>
</protein>
<dbReference type="GO" id="GO:0004751">
    <property type="term" value="F:ribose-5-phosphate isomerase activity"/>
    <property type="evidence" value="ECO:0007669"/>
    <property type="project" value="TreeGrafter"/>
</dbReference>
<dbReference type="SUPFAM" id="SSF89623">
    <property type="entry name" value="Ribose/Galactose isomerase RpiB/AlsB"/>
    <property type="match status" value="1"/>
</dbReference>
<dbReference type="EMBL" id="CP024962">
    <property type="protein sequence ID" value="ATZ16678.1"/>
    <property type="molecule type" value="Genomic_DNA"/>
</dbReference>
<dbReference type="PIRSF" id="PIRSF005384">
    <property type="entry name" value="RpiB_LacA_B"/>
    <property type="match status" value="1"/>
</dbReference>
<evidence type="ECO:0000313" key="3">
    <source>
        <dbReference type="Proteomes" id="UP000232222"/>
    </source>
</evidence>
<dbReference type="GO" id="GO:0019316">
    <property type="term" value="P:D-allose catabolic process"/>
    <property type="evidence" value="ECO:0007669"/>
    <property type="project" value="TreeGrafter"/>
</dbReference>
<dbReference type="InterPro" id="IPR036569">
    <property type="entry name" value="RpiB_LacA_LacB_sf"/>
</dbReference>
<keyword evidence="2" id="KW-0413">Isomerase</keyword>
<reference evidence="2 3" key="1">
    <citation type="submission" date="2017-11" db="EMBL/GenBank/DDBJ databases">
        <title>Genome sequence of Entomoplasma freundtii BARC 318 (ATCC 51999).</title>
        <authorList>
            <person name="Lo W.-S."/>
            <person name="Gasparich G.E."/>
            <person name="Kuo C.-H."/>
        </authorList>
    </citation>
    <scope>NUCLEOTIDE SEQUENCE [LARGE SCALE GENOMIC DNA]</scope>
    <source>
        <strain evidence="2 3">BARC 318</strain>
    </source>
</reference>
<proteinExistence type="inferred from homology"/>
<gene>
    <name evidence="2" type="primary">rpiB</name>
    <name evidence="2" type="ORF">EFREU_v1c06580</name>
</gene>